<proteinExistence type="predicted"/>
<feature type="transmembrane region" description="Helical" evidence="7">
    <location>
        <begin position="262"/>
        <end position="286"/>
    </location>
</feature>
<organism evidence="8 9">
    <name type="scientific">Mycena venus</name>
    <dbReference type="NCBI Taxonomy" id="2733690"/>
    <lineage>
        <taxon>Eukaryota</taxon>
        <taxon>Fungi</taxon>
        <taxon>Dikarya</taxon>
        <taxon>Basidiomycota</taxon>
        <taxon>Agaricomycotina</taxon>
        <taxon>Agaricomycetes</taxon>
        <taxon>Agaricomycetidae</taxon>
        <taxon>Agaricales</taxon>
        <taxon>Marasmiineae</taxon>
        <taxon>Mycenaceae</taxon>
        <taxon>Mycena</taxon>
    </lineage>
</organism>
<feature type="transmembrane region" description="Helical" evidence="7">
    <location>
        <begin position="160"/>
        <end position="180"/>
    </location>
</feature>
<comment type="caution">
    <text evidence="8">The sequence shown here is derived from an EMBL/GenBank/DDBJ whole genome shotgun (WGS) entry which is preliminary data.</text>
</comment>
<evidence type="ECO:0000256" key="7">
    <source>
        <dbReference type="SAM" id="Phobius"/>
    </source>
</evidence>
<dbReference type="Proteomes" id="UP000620124">
    <property type="component" value="Unassembled WGS sequence"/>
</dbReference>
<gene>
    <name evidence="8" type="ORF">MVEN_00896900</name>
</gene>
<dbReference type="InterPro" id="IPR011701">
    <property type="entry name" value="MFS"/>
</dbReference>
<accession>A0A8H7D1E5</accession>
<feature type="transmembrane region" description="Helical" evidence="7">
    <location>
        <begin position="357"/>
        <end position="376"/>
    </location>
</feature>
<dbReference type="OrthoDB" id="6730379at2759"/>
<evidence type="ECO:0000256" key="6">
    <source>
        <dbReference type="SAM" id="MobiDB-lite"/>
    </source>
</evidence>
<evidence type="ECO:0000256" key="1">
    <source>
        <dbReference type="ARBA" id="ARBA00004141"/>
    </source>
</evidence>
<feature type="transmembrane region" description="Helical" evidence="7">
    <location>
        <begin position="192"/>
        <end position="212"/>
    </location>
</feature>
<feature type="transmembrane region" description="Helical" evidence="7">
    <location>
        <begin position="128"/>
        <end position="148"/>
    </location>
</feature>
<dbReference type="SUPFAM" id="SSF103473">
    <property type="entry name" value="MFS general substrate transporter"/>
    <property type="match status" value="1"/>
</dbReference>
<dbReference type="GO" id="GO:0016020">
    <property type="term" value="C:membrane"/>
    <property type="evidence" value="ECO:0007669"/>
    <property type="project" value="UniProtKB-SubCell"/>
</dbReference>
<evidence type="ECO:0000313" key="8">
    <source>
        <dbReference type="EMBL" id="KAF7358464.1"/>
    </source>
</evidence>
<dbReference type="GO" id="GO:0022857">
    <property type="term" value="F:transmembrane transporter activity"/>
    <property type="evidence" value="ECO:0007669"/>
    <property type="project" value="InterPro"/>
</dbReference>
<dbReference type="PANTHER" id="PTHR43791:SF16">
    <property type="entry name" value="TRANSPORTER, PUTATIVE (AFU_ORTHOLOGUE AFUA_3G01840)-RELATED"/>
    <property type="match status" value="1"/>
</dbReference>
<keyword evidence="4 7" id="KW-1133">Transmembrane helix</keyword>
<evidence type="ECO:0000256" key="2">
    <source>
        <dbReference type="ARBA" id="ARBA00022448"/>
    </source>
</evidence>
<protein>
    <submittedName>
        <fullName evidence="8">Mfs transporter</fullName>
    </submittedName>
</protein>
<dbReference type="Gene3D" id="1.20.1250.20">
    <property type="entry name" value="MFS general substrate transporter like domains"/>
    <property type="match status" value="2"/>
</dbReference>
<keyword evidence="5 7" id="KW-0472">Membrane</keyword>
<feature type="transmembrane region" description="Helical" evidence="7">
    <location>
        <begin position="94"/>
        <end position="116"/>
    </location>
</feature>
<evidence type="ECO:0000256" key="4">
    <source>
        <dbReference type="ARBA" id="ARBA00022989"/>
    </source>
</evidence>
<dbReference type="EMBL" id="JACAZI010000006">
    <property type="protein sequence ID" value="KAF7358464.1"/>
    <property type="molecule type" value="Genomic_DNA"/>
</dbReference>
<keyword evidence="3 7" id="KW-0812">Transmembrane</keyword>
<reference evidence="8" key="1">
    <citation type="submission" date="2020-05" db="EMBL/GenBank/DDBJ databases">
        <title>Mycena genomes resolve the evolution of fungal bioluminescence.</title>
        <authorList>
            <person name="Tsai I.J."/>
        </authorList>
    </citation>
    <scope>NUCLEOTIDE SEQUENCE</scope>
    <source>
        <strain evidence="8">CCC161011</strain>
    </source>
</reference>
<comment type="subcellular location">
    <subcellularLocation>
        <location evidence="1">Membrane</location>
        <topology evidence="1">Multi-pass membrane protein</topology>
    </subcellularLocation>
</comment>
<dbReference type="PANTHER" id="PTHR43791">
    <property type="entry name" value="PERMEASE-RELATED"/>
    <property type="match status" value="1"/>
</dbReference>
<dbReference type="AlphaFoldDB" id="A0A8H7D1E5"/>
<dbReference type="Pfam" id="PF07690">
    <property type="entry name" value="MFS_1"/>
    <property type="match status" value="1"/>
</dbReference>
<feature type="transmembrane region" description="Helical" evidence="7">
    <location>
        <begin position="325"/>
        <end position="345"/>
    </location>
</feature>
<sequence>MSPSKPATPTADIHEKENAGRVEKCTSSEEEIIELTDEDNRRILWKIDLNLLSLIAWIYWLQILDKTVLGNAATYGLQTDAVWMPFSSYLIVRVPLRLLLSVIVTCWGIALCGMAASTNYASLAACRFLLGVFEAGCLPIFAVLTSVWYRRAEQPLRVAIWYGTNGLGTIMASALSYAFGRINHPKLHPYQIIFLFCGLLTVISGPFIYWHVPDHIGEARFLSPQDRKKAVERIRVNNTGTRTNDAFKWRQALEGLLELKSWLFVAMTLFVNVGAAVANTFGPLILNGIGFDKSKTSLLNMPFGGMQLLVIFLSSYLAYVCKIKSAILAFLALPVLAGLVILYALPRPNEPGLLVGYYLIACLYGANPLIVAWISANTGGSTKKSVVLGAYNAASSIGNIIGPLLFKASDAPLYSPRRARLHRSLLCLDRRHWVCVFWLQVLIIMFLNRNKHRQRVQNGKPVVFHDQSMDKRFKVEPCPATSNELHDLTDHENDEVSNKFCERIRVLTRLLVRLCILVGDFEGWCRKLRR</sequence>
<keyword evidence="2" id="KW-0813">Transport</keyword>
<feature type="region of interest" description="Disordered" evidence="6">
    <location>
        <begin position="1"/>
        <end position="20"/>
    </location>
</feature>
<keyword evidence="9" id="KW-1185">Reference proteome</keyword>
<name>A0A8H7D1E5_9AGAR</name>
<evidence type="ECO:0000313" key="9">
    <source>
        <dbReference type="Proteomes" id="UP000620124"/>
    </source>
</evidence>
<evidence type="ECO:0000256" key="5">
    <source>
        <dbReference type="ARBA" id="ARBA00023136"/>
    </source>
</evidence>
<evidence type="ECO:0000256" key="3">
    <source>
        <dbReference type="ARBA" id="ARBA00022692"/>
    </source>
</evidence>
<feature type="transmembrane region" description="Helical" evidence="7">
    <location>
        <begin position="298"/>
        <end position="319"/>
    </location>
</feature>
<feature type="transmembrane region" description="Helical" evidence="7">
    <location>
        <begin position="431"/>
        <end position="448"/>
    </location>
</feature>
<dbReference type="InterPro" id="IPR036259">
    <property type="entry name" value="MFS_trans_sf"/>
</dbReference>